<gene>
    <name evidence="1" type="ORF">AKO1_008133</name>
</gene>
<keyword evidence="2" id="KW-1185">Reference proteome</keyword>
<dbReference type="AlphaFoldDB" id="A0AAW2YNM1"/>
<name>A0AAW2YNM1_9EUKA</name>
<sequence>MSDHKHTDRDIFNAFFFARAHLLLKGVKNPGNDLVAAFAAKKLGDESVGSCLKEDLSSDPSGAELTEISNCLKKKKSFLPFLTTSRTVNRLEQAQLFPELSVIAKQKKDNLLKKDSVQVVDQKLKGAANDCEKYKKDAKYVDYHYCVIAHLTPDSYRACDENVKASNFGECLLSKQPYKDVESKLPPFAQFMTRITSNNPTAEK</sequence>
<evidence type="ECO:0000313" key="2">
    <source>
        <dbReference type="Proteomes" id="UP001431209"/>
    </source>
</evidence>
<comment type="caution">
    <text evidence="1">The sequence shown here is derived from an EMBL/GenBank/DDBJ whole genome shotgun (WGS) entry which is preliminary data.</text>
</comment>
<protein>
    <submittedName>
        <fullName evidence="1">Uncharacterized protein</fullName>
    </submittedName>
</protein>
<evidence type="ECO:0000313" key="1">
    <source>
        <dbReference type="EMBL" id="KAL0478546.1"/>
    </source>
</evidence>
<organism evidence="1 2">
    <name type="scientific">Acrasis kona</name>
    <dbReference type="NCBI Taxonomy" id="1008807"/>
    <lineage>
        <taxon>Eukaryota</taxon>
        <taxon>Discoba</taxon>
        <taxon>Heterolobosea</taxon>
        <taxon>Tetramitia</taxon>
        <taxon>Eutetramitia</taxon>
        <taxon>Acrasidae</taxon>
        <taxon>Acrasis</taxon>
    </lineage>
</organism>
<dbReference type="EMBL" id="JAOPGA020000427">
    <property type="protein sequence ID" value="KAL0478546.1"/>
    <property type="molecule type" value="Genomic_DNA"/>
</dbReference>
<accession>A0AAW2YNM1</accession>
<reference evidence="1 2" key="1">
    <citation type="submission" date="2024-03" db="EMBL/GenBank/DDBJ databases">
        <title>The Acrasis kona genome and developmental transcriptomes reveal deep origins of eukaryotic multicellular pathways.</title>
        <authorList>
            <person name="Sheikh S."/>
            <person name="Fu C.-J."/>
            <person name="Brown M.W."/>
            <person name="Baldauf S.L."/>
        </authorList>
    </citation>
    <scope>NUCLEOTIDE SEQUENCE [LARGE SCALE GENOMIC DNA]</scope>
    <source>
        <strain evidence="1 2">ATCC MYA-3509</strain>
    </source>
</reference>
<dbReference type="Proteomes" id="UP001431209">
    <property type="component" value="Unassembled WGS sequence"/>
</dbReference>
<proteinExistence type="predicted"/>